<dbReference type="InterPro" id="IPR043132">
    <property type="entry name" value="BCAT-like_C"/>
</dbReference>
<organism evidence="11 12">
    <name type="scientific">Thiocapsa rosea</name>
    <dbReference type="NCBI Taxonomy" id="69360"/>
    <lineage>
        <taxon>Bacteria</taxon>
        <taxon>Pseudomonadati</taxon>
        <taxon>Pseudomonadota</taxon>
        <taxon>Gammaproteobacteria</taxon>
        <taxon>Chromatiales</taxon>
        <taxon>Chromatiaceae</taxon>
        <taxon>Thiocapsa</taxon>
    </lineage>
</organism>
<dbReference type="InterPro" id="IPR001544">
    <property type="entry name" value="Aminotrans_IV"/>
</dbReference>
<dbReference type="Gene3D" id="3.20.10.10">
    <property type="entry name" value="D-amino Acid Aminotransferase, subunit A, domain 2"/>
    <property type="match status" value="1"/>
</dbReference>
<proteinExistence type="inferred from homology"/>
<dbReference type="SUPFAM" id="SSF56752">
    <property type="entry name" value="D-aminoacid aminotransferase-like PLP-dependent enzymes"/>
    <property type="match status" value="1"/>
</dbReference>
<keyword evidence="5" id="KW-0289">Folate biosynthesis</keyword>
<dbReference type="InterPro" id="IPR036038">
    <property type="entry name" value="Aminotransferase-like"/>
</dbReference>
<dbReference type="GO" id="GO:0046656">
    <property type="term" value="P:folic acid biosynthetic process"/>
    <property type="evidence" value="ECO:0007669"/>
    <property type="project" value="UniProtKB-KW"/>
</dbReference>
<comment type="catalytic activity">
    <reaction evidence="9">
        <text>4-amino-4-deoxychorismate = 4-aminobenzoate + pyruvate + H(+)</text>
        <dbReference type="Rhea" id="RHEA:16201"/>
        <dbReference type="ChEBI" id="CHEBI:15361"/>
        <dbReference type="ChEBI" id="CHEBI:15378"/>
        <dbReference type="ChEBI" id="CHEBI:17836"/>
        <dbReference type="ChEBI" id="CHEBI:58406"/>
        <dbReference type="EC" id="4.1.3.38"/>
    </reaction>
</comment>
<dbReference type="GO" id="GO:0008696">
    <property type="term" value="F:4-amino-4-deoxychorismate lyase activity"/>
    <property type="evidence" value="ECO:0007669"/>
    <property type="project" value="UniProtKB-UniRule"/>
</dbReference>
<comment type="cofactor">
    <cofactor evidence="1">
        <name>pyridoxal 5'-phosphate</name>
        <dbReference type="ChEBI" id="CHEBI:597326"/>
    </cofactor>
</comment>
<dbReference type="EC" id="4.1.3.38" evidence="8 10"/>
<evidence type="ECO:0000256" key="5">
    <source>
        <dbReference type="ARBA" id="ARBA00022909"/>
    </source>
</evidence>
<evidence type="ECO:0000256" key="4">
    <source>
        <dbReference type="ARBA" id="ARBA00022898"/>
    </source>
</evidence>
<evidence type="ECO:0000313" key="11">
    <source>
        <dbReference type="EMBL" id="RKT46711.1"/>
    </source>
</evidence>
<dbReference type="PANTHER" id="PTHR42743">
    <property type="entry name" value="AMINO-ACID AMINOTRANSFERASE"/>
    <property type="match status" value="1"/>
</dbReference>
<sequence length="310" mass="33416">MVGSLPSSPIADPSDDEGVAGAGFRRVLVDGREHDRIPVGDRGLHYGDGLFETILIRDGMPCLWDRHMARLALGADRLGLPRPPPSVLREEAVRIGTELDNGVLKLILTRGVGGRGYRPPASPHPRRILLSYASSPTADACVNDDVNDGVNGGVAIRYCETPASVNPCLAGIKHLNRLDAVLARREWDDPQIAEGLMCDEVGNLVGGTMTNLFVWDGVALVTPSVSRSGIAGTVRALVLESAARAGIACVERPVTRRMLEEAAGLFLTNARIGVWPVSRLADRRFDTERLPLDFLSAVRRAAQTPEWPDP</sequence>
<evidence type="ECO:0000256" key="9">
    <source>
        <dbReference type="ARBA" id="ARBA00049529"/>
    </source>
</evidence>
<dbReference type="RefSeq" id="WP_245969720.1">
    <property type="nucleotide sequence ID" value="NZ_RBXL01000001.1"/>
</dbReference>
<dbReference type="PANTHER" id="PTHR42743:SF2">
    <property type="entry name" value="AMINODEOXYCHORISMATE LYASE"/>
    <property type="match status" value="1"/>
</dbReference>
<evidence type="ECO:0000256" key="3">
    <source>
        <dbReference type="ARBA" id="ARBA00011738"/>
    </source>
</evidence>
<dbReference type="Pfam" id="PF01063">
    <property type="entry name" value="Aminotran_4"/>
    <property type="match status" value="1"/>
</dbReference>
<comment type="pathway">
    <text evidence="7">Cofactor biosynthesis; tetrahydrofolate biosynthesis; 4-aminobenzoate from chorismate: step 2/2.</text>
</comment>
<evidence type="ECO:0000256" key="7">
    <source>
        <dbReference type="ARBA" id="ARBA00035633"/>
    </source>
</evidence>
<comment type="subunit">
    <text evidence="3">Homodimer.</text>
</comment>
<keyword evidence="6 11" id="KW-0456">Lyase</keyword>
<dbReference type="EMBL" id="RBXL01000001">
    <property type="protein sequence ID" value="RKT46711.1"/>
    <property type="molecule type" value="Genomic_DNA"/>
</dbReference>
<evidence type="ECO:0000256" key="10">
    <source>
        <dbReference type="NCBIfam" id="TIGR03461"/>
    </source>
</evidence>
<accession>A0A495VBD9</accession>
<gene>
    <name evidence="11" type="ORF">BDD21_4244</name>
</gene>
<dbReference type="Proteomes" id="UP000274556">
    <property type="component" value="Unassembled WGS sequence"/>
</dbReference>
<name>A0A495VBD9_9GAMM</name>
<dbReference type="InterPro" id="IPR017824">
    <property type="entry name" value="Aminodeoxychorismate_lyase_IV"/>
</dbReference>
<dbReference type="GO" id="GO:0005829">
    <property type="term" value="C:cytosol"/>
    <property type="evidence" value="ECO:0007669"/>
    <property type="project" value="TreeGrafter"/>
</dbReference>
<dbReference type="CDD" id="cd01559">
    <property type="entry name" value="ADCL_like"/>
    <property type="match status" value="1"/>
</dbReference>
<comment type="caution">
    <text evidence="11">The sequence shown here is derived from an EMBL/GenBank/DDBJ whole genome shotgun (WGS) entry which is preliminary data.</text>
</comment>
<evidence type="ECO:0000256" key="2">
    <source>
        <dbReference type="ARBA" id="ARBA00009320"/>
    </source>
</evidence>
<reference evidence="11 12" key="1">
    <citation type="submission" date="2018-10" db="EMBL/GenBank/DDBJ databases">
        <title>Genomic Encyclopedia of Archaeal and Bacterial Type Strains, Phase II (KMG-II): from individual species to whole genera.</title>
        <authorList>
            <person name="Goeker M."/>
        </authorList>
    </citation>
    <scope>NUCLEOTIDE SEQUENCE [LARGE SCALE GENOMIC DNA]</scope>
    <source>
        <strain evidence="11 12">DSM 235</strain>
    </source>
</reference>
<dbReference type="NCBIfam" id="TIGR03461">
    <property type="entry name" value="pabC_Proteo"/>
    <property type="match status" value="1"/>
</dbReference>
<evidence type="ECO:0000313" key="12">
    <source>
        <dbReference type="Proteomes" id="UP000274556"/>
    </source>
</evidence>
<dbReference type="InterPro" id="IPR043131">
    <property type="entry name" value="BCAT-like_N"/>
</dbReference>
<dbReference type="GO" id="GO:0030170">
    <property type="term" value="F:pyridoxal phosphate binding"/>
    <property type="evidence" value="ECO:0007669"/>
    <property type="project" value="InterPro"/>
</dbReference>
<evidence type="ECO:0000256" key="8">
    <source>
        <dbReference type="ARBA" id="ARBA00035676"/>
    </source>
</evidence>
<protein>
    <recommendedName>
        <fullName evidence="8 10">Aminodeoxychorismate lyase</fullName>
        <ecNumber evidence="8 10">4.1.3.38</ecNumber>
    </recommendedName>
</protein>
<keyword evidence="12" id="KW-1185">Reference proteome</keyword>
<dbReference type="Gene3D" id="3.30.470.10">
    <property type="match status" value="1"/>
</dbReference>
<comment type="similarity">
    <text evidence="2">Belongs to the class-IV pyridoxal-phosphate-dependent aminotransferase family.</text>
</comment>
<dbReference type="GO" id="GO:0008153">
    <property type="term" value="P:4-aminobenzoate biosynthetic process"/>
    <property type="evidence" value="ECO:0007669"/>
    <property type="project" value="UniProtKB-UniRule"/>
</dbReference>
<evidence type="ECO:0000256" key="6">
    <source>
        <dbReference type="ARBA" id="ARBA00023239"/>
    </source>
</evidence>
<dbReference type="InterPro" id="IPR050571">
    <property type="entry name" value="Class-IV_PLP-Dep_Aminotrnsfr"/>
</dbReference>
<dbReference type="AlphaFoldDB" id="A0A495VBD9"/>
<evidence type="ECO:0000256" key="1">
    <source>
        <dbReference type="ARBA" id="ARBA00001933"/>
    </source>
</evidence>
<keyword evidence="4" id="KW-0663">Pyridoxal phosphate</keyword>